<dbReference type="Gene3D" id="3.50.50.60">
    <property type="entry name" value="FAD/NAD(P)-binding domain"/>
    <property type="match status" value="2"/>
</dbReference>
<dbReference type="SUPFAM" id="SSF54373">
    <property type="entry name" value="FAD-linked reductases, C-terminal domain"/>
    <property type="match status" value="1"/>
</dbReference>
<dbReference type="PANTHER" id="PTHR43563">
    <property type="entry name" value="AMINE OXIDASE"/>
    <property type="match status" value="1"/>
</dbReference>
<dbReference type="InterPro" id="IPR050703">
    <property type="entry name" value="Flavin_MAO"/>
</dbReference>
<evidence type="ECO:0000313" key="3">
    <source>
        <dbReference type="EMBL" id="BBO68284.1"/>
    </source>
</evidence>
<dbReference type="EMBL" id="AP021874">
    <property type="protein sequence ID" value="BBO68284.1"/>
    <property type="molecule type" value="Genomic_DNA"/>
</dbReference>
<dbReference type="Pfam" id="PF01593">
    <property type="entry name" value="Amino_oxidase"/>
    <property type="match status" value="1"/>
</dbReference>
<accession>A0A5K7YPJ1</accession>
<evidence type="ECO:0000256" key="1">
    <source>
        <dbReference type="ARBA" id="ARBA00005995"/>
    </source>
</evidence>
<dbReference type="AlphaFoldDB" id="A0A5K7YPJ1"/>
<dbReference type="Pfam" id="PF13450">
    <property type="entry name" value="NAD_binding_8"/>
    <property type="match status" value="1"/>
</dbReference>
<proteinExistence type="inferred from homology"/>
<protein>
    <recommendedName>
        <fullName evidence="2">Amine oxidase domain-containing protein</fullName>
    </recommendedName>
</protein>
<dbReference type="InterPro" id="IPR002937">
    <property type="entry name" value="Amino_oxidase"/>
</dbReference>
<comment type="similarity">
    <text evidence="1">Belongs to the flavin monoamine oxidase family.</text>
</comment>
<dbReference type="OrthoDB" id="9794630at2"/>
<dbReference type="KEGG" id="dalk:DSCA_22140"/>
<organism evidence="3 4">
    <name type="scientific">Desulfosarcina alkanivorans</name>
    <dbReference type="NCBI Taxonomy" id="571177"/>
    <lineage>
        <taxon>Bacteria</taxon>
        <taxon>Pseudomonadati</taxon>
        <taxon>Thermodesulfobacteriota</taxon>
        <taxon>Desulfobacteria</taxon>
        <taxon>Desulfobacterales</taxon>
        <taxon>Desulfosarcinaceae</taxon>
        <taxon>Desulfosarcina</taxon>
    </lineage>
</organism>
<dbReference type="SUPFAM" id="SSF51905">
    <property type="entry name" value="FAD/NAD(P)-binding domain"/>
    <property type="match status" value="1"/>
</dbReference>
<evidence type="ECO:0000313" key="4">
    <source>
        <dbReference type="Proteomes" id="UP000427906"/>
    </source>
</evidence>
<sequence length="358" mass="38880">MPTETVDTLIVGGGLSGIYAACLLSRKKRSFVVLEARGRVGGRILCPAHQGFCSDLGPSWYWPAIHPKMANLVQTLGLRGYRQFEQGLGRFERVDGTVQTVSGCAMEPRSWRLCGGMTALISTLCETIPDSAIRCNHPVCRIEKTTDGVRVSVGDLEKAPRCRFKAGRVILALPPRLAAATILFSPDLSHGLTQAMLKTGTWMAGQAKFCAFYESPFWRESGLSGQAFSERGPLGEIHDGSNDRGAPYGLTGFVGIPAVQRNQRQRLDDAILCQLGAIFGSPAARPSEFFYQDWAHERFTATPFDQPPMVTHPCYQPPAGKTAIWEKTILFAGTETASRHGGYLEGALSAAERAVSNA</sequence>
<gene>
    <name evidence="3" type="ORF">DSCA_22140</name>
</gene>
<dbReference type="RefSeq" id="WP_155316461.1">
    <property type="nucleotide sequence ID" value="NZ_AP021874.1"/>
</dbReference>
<dbReference type="Gene3D" id="3.90.660.10">
    <property type="match status" value="1"/>
</dbReference>
<dbReference type="InterPro" id="IPR036188">
    <property type="entry name" value="FAD/NAD-bd_sf"/>
</dbReference>
<name>A0A5K7YPJ1_9BACT</name>
<keyword evidence="4" id="KW-1185">Reference proteome</keyword>
<dbReference type="Proteomes" id="UP000427906">
    <property type="component" value="Chromosome"/>
</dbReference>
<evidence type="ECO:0000259" key="2">
    <source>
        <dbReference type="Pfam" id="PF01593"/>
    </source>
</evidence>
<dbReference type="GO" id="GO:0016491">
    <property type="term" value="F:oxidoreductase activity"/>
    <property type="evidence" value="ECO:0007669"/>
    <property type="project" value="InterPro"/>
</dbReference>
<dbReference type="PANTHER" id="PTHR43563:SF14">
    <property type="entry name" value="AMINE OXIDASE"/>
    <property type="match status" value="1"/>
</dbReference>
<reference evidence="3 4" key="1">
    <citation type="submission" date="2019-11" db="EMBL/GenBank/DDBJ databases">
        <title>Comparative genomics of hydrocarbon-degrading Desulfosarcina strains.</title>
        <authorList>
            <person name="Watanabe M."/>
            <person name="Kojima H."/>
            <person name="Fukui M."/>
        </authorList>
    </citation>
    <scope>NUCLEOTIDE SEQUENCE [LARGE SCALE GENOMIC DNA]</scope>
    <source>
        <strain evidence="3 4">PL12</strain>
    </source>
</reference>
<feature type="domain" description="Amine oxidase" evidence="2">
    <location>
        <begin position="110"/>
        <end position="355"/>
    </location>
</feature>